<feature type="region of interest" description="Disordered" evidence="1">
    <location>
        <begin position="19"/>
        <end position="47"/>
    </location>
</feature>
<protein>
    <submittedName>
        <fullName evidence="2">Uncharacterized protein</fullName>
    </submittedName>
</protein>
<feature type="compositionally biased region" description="Polar residues" evidence="1">
    <location>
        <begin position="31"/>
        <end position="45"/>
    </location>
</feature>
<dbReference type="KEGG" id="rml:FF011L_26820"/>
<name>A0A517MG94_9BACT</name>
<proteinExistence type="predicted"/>
<feature type="compositionally biased region" description="Basic and acidic residues" evidence="1">
    <location>
        <begin position="21"/>
        <end position="30"/>
    </location>
</feature>
<gene>
    <name evidence="2" type="ORF">FF011L_26820</name>
</gene>
<organism evidence="2 3">
    <name type="scientific">Roseimaritima multifibrata</name>
    <dbReference type="NCBI Taxonomy" id="1930274"/>
    <lineage>
        <taxon>Bacteria</taxon>
        <taxon>Pseudomonadati</taxon>
        <taxon>Planctomycetota</taxon>
        <taxon>Planctomycetia</taxon>
        <taxon>Pirellulales</taxon>
        <taxon>Pirellulaceae</taxon>
        <taxon>Roseimaritima</taxon>
    </lineage>
</organism>
<accession>A0A517MG94</accession>
<sequence>MVSLEQEILSYSISALKVRRQREPTHRGTENDNNQRPMLSETFHSGTRRCNPGRTIRICEPCVCAMAYSSINAMHRVDAETKI</sequence>
<dbReference type="EMBL" id="CP036262">
    <property type="protein sequence ID" value="QDS93905.1"/>
    <property type="molecule type" value="Genomic_DNA"/>
</dbReference>
<evidence type="ECO:0000313" key="3">
    <source>
        <dbReference type="Proteomes" id="UP000320672"/>
    </source>
</evidence>
<dbReference type="AlphaFoldDB" id="A0A517MG94"/>
<dbReference type="Proteomes" id="UP000320672">
    <property type="component" value="Chromosome"/>
</dbReference>
<evidence type="ECO:0000313" key="2">
    <source>
        <dbReference type="EMBL" id="QDS93905.1"/>
    </source>
</evidence>
<keyword evidence="3" id="KW-1185">Reference proteome</keyword>
<reference evidence="2 3" key="1">
    <citation type="submission" date="2019-02" db="EMBL/GenBank/DDBJ databases">
        <title>Deep-cultivation of Planctomycetes and their phenomic and genomic characterization uncovers novel biology.</title>
        <authorList>
            <person name="Wiegand S."/>
            <person name="Jogler M."/>
            <person name="Boedeker C."/>
            <person name="Pinto D."/>
            <person name="Vollmers J."/>
            <person name="Rivas-Marin E."/>
            <person name="Kohn T."/>
            <person name="Peeters S.H."/>
            <person name="Heuer A."/>
            <person name="Rast P."/>
            <person name="Oberbeckmann S."/>
            <person name="Bunk B."/>
            <person name="Jeske O."/>
            <person name="Meyerdierks A."/>
            <person name="Storesund J.E."/>
            <person name="Kallscheuer N."/>
            <person name="Luecker S."/>
            <person name="Lage O.M."/>
            <person name="Pohl T."/>
            <person name="Merkel B.J."/>
            <person name="Hornburger P."/>
            <person name="Mueller R.-W."/>
            <person name="Bruemmer F."/>
            <person name="Labrenz M."/>
            <person name="Spormann A.M."/>
            <person name="Op den Camp H."/>
            <person name="Overmann J."/>
            <person name="Amann R."/>
            <person name="Jetten M.S.M."/>
            <person name="Mascher T."/>
            <person name="Medema M.H."/>
            <person name="Devos D.P."/>
            <person name="Kaster A.-K."/>
            <person name="Ovreas L."/>
            <person name="Rohde M."/>
            <person name="Galperin M.Y."/>
            <person name="Jogler C."/>
        </authorList>
    </citation>
    <scope>NUCLEOTIDE SEQUENCE [LARGE SCALE GENOMIC DNA]</scope>
    <source>
        <strain evidence="2 3">FF011L</strain>
    </source>
</reference>
<evidence type="ECO:0000256" key="1">
    <source>
        <dbReference type="SAM" id="MobiDB-lite"/>
    </source>
</evidence>